<comment type="caution">
    <text evidence="1">The sequence shown here is derived from an EMBL/GenBank/DDBJ whole genome shotgun (WGS) entry which is preliminary data.</text>
</comment>
<protein>
    <submittedName>
        <fullName evidence="1">Uncharacterized protein</fullName>
    </submittedName>
</protein>
<gene>
    <name evidence="1" type="ORF">HXO61_09080</name>
</gene>
<evidence type="ECO:0000313" key="1">
    <source>
        <dbReference type="EMBL" id="MBF1658062.1"/>
    </source>
</evidence>
<accession>A0A930L1V6</accession>
<evidence type="ECO:0000313" key="2">
    <source>
        <dbReference type="Proteomes" id="UP000770330"/>
    </source>
</evidence>
<dbReference type="AlphaFoldDB" id="A0A930L1V6"/>
<dbReference type="RefSeq" id="WP_303945683.1">
    <property type="nucleotide sequence ID" value="NZ_JABZXO010000032.1"/>
</dbReference>
<dbReference type="EMBL" id="JABZXO010000032">
    <property type="protein sequence ID" value="MBF1658062.1"/>
    <property type="molecule type" value="Genomic_DNA"/>
</dbReference>
<sequence length="314" mass="35984">MALMDQAPVAELQKDIVTDDQYVLTRTVRDGWKNTTLEESLIDGYQTLSDILDWLETDPRPSQRLFMEDLQDSGFTAFSEETKQQITGPYYRWFTDDGEYWDGEEGTVTALFDSCWKKGEVADDDDLEEMDKMTFHTKPLELTVKNVLAYARYVFDDQSLKLIPAQEYLAEKMQDYGYCEEDGTVTYGCSFTPIMKAAAPAGQVCVGLEAALWVWAQAEDDEEPTWHRFREVYDGDEASYDAVEYLLDVPESMWKSPSQRIGISQLITSNLPIQGALAAAELERRYGLPKDSVRPLSQDELDREIVLSRRMETR</sequence>
<dbReference type="Proteomes" id="UP000770330">
    <property type="component" value="Unassembled WGS sequence"/>
</dbReference>
<proteinExistence type="predicted"/>
<reference evidence="1" key="1">
    <citation type="submission" date="2020-04" db="EMBL/GenBank/DDBJ databases">
        <title>Deep metagenomics examines the oral microbiome during advanced dental caries in children, revealing novel taxa and co-occurrences with host molecules.</title>
        <authorList>
            <person name="Baker J.L."/>
            <person name="Morton J.T."/>
            <person name="Dinis M."/>
            <person name="Alvarez R."/>
            <person name="Tran N.C."/>
            <person name="Knight R."/>
            <person name="Edlund A."/>
        </authorList>
    </citation>
    <scope>NUCLEOTIDE SEQUENCE</scope>
    <source>
        <strain evidence="1">JCVI_39_bin.18</strain>
    </source>
</reference>
<name>A0A930L1V6_9MICC</name>
<organism evidence="1 2">
    <name type="scientific">Rothia mucilaginosa</name>
    <dbReference type="NCBI Taxonomy" id="43675"/>
    <lineage>
        <taxon>Bacteria</taxon>
        <taxon>Bacillati</taxon>
        <taxon>Actinomycetota</taxon>
        <taxon>Actinomycetes</taxon>
        <taxon>Micrococcales</taxon>
        <taxon>Micrococcaceae</taxon>
        <taxon>Rothia</taxon>
    </lineage>
</organism>